<dbReference type="Proteomes" id="UP001338309">
    <property type="component" value="Unassembled WGS sequence"/>
</dbReference>
<organism evidence="1 2">
    <name type="scientific">Algoriphagus confluentis</name>
    <dbReference type="NCBI Taxonomy" id="1697556"/>
    <lineage>
        <taxon>Bacteria</taxon>
        <taxon>Pseudomonadati</taxon>
        <taxon>Bacteroidota</taxon>
        <taxon>Cytophagia</taxon>
        <taxon>Cytophagales</taxon>
        <taxon>Cyclobacteriaceae</taxon>
        <taxon>Algoriphagus</taxon>
    </lineage>
</organism>
<comment type="caution">
    <text evidence="1">The sequence shown here is derived from an EMBL/GenBank/DDBJ whole genome shotgun (WGS) entry which is preliminary data.</text>
</comment>
<evidence type="ECO:0000313" key="2">
    <source>
        <dbReference type="Proteomes" id="UP001338309"/>
    </source>
</evidence>
<keyword evidence="2" id="KW-1185">Reference proteome</keyword>
<evidence type="ECO:0008006" key="3">
    <source>
        <dbReference type="Google" id="ProtNLM"/>
    </source>
</evidence>
<name>A0ABQ6PK29_9BACT</name>
<dbReference type="EMBL" id="BTPD01000002">
    <property type="protein sequence ID" value="GMQ28311.1"/>
    <property type="molecule type" value="Genomic_DNA"/>
</dbReference>
<reference evidence="1 2" key="1">
    <citation type="submission" date="2023-08" db="EMBL/GenBank/DDBJ databases">
        <title>Draft genome sequence of Algoriphagus confluentis.</title>
        <authorList>
            <person name="Takatani N."/>
            <person name="Hosokawa M."/>
            <person name="Sawabe T."/>
        </authorList>
    </citation>
    <scope>NUCLEOTIDE SEQUENCE [LARGE SCALE GENOMIC DNA]</scope>
    <source>
        <strain evidence="1 2">NBRC 111222</strain>
    </source>
</reference>
<accession>A0ABQ6PK29</accession>
<dbReference type="PROSITE" id="PS51257">
    <property type="entry name" value="PROKAR_LIPOPROTEIN"/>
    <property type="match status" value="1"/>
</dbReference>
<proteinExistence type="predicted"/>
<sequence length="338" mass="39432">MKKNRLKFFIFFFVLFSCQPKLNSEDEIFDQTKVEQITDPWEVDVVYHDSIFFLNKDLKALIQGYKKDSLLFEEFNTKIIYNGRSMMGNGANSKRMFSYADGLMVIQSSPHQLTKLDFQGNKSSKLPIRLKNTVEVFDGFLLSEDKLGLVSYPSLEKPNQLELLAYDLKSNTASILYEKESLYPANTHLIRTNSSAIFILSPYDQEFIILDRQGKLRENVKLHPAQFSLEYKQPYPFSTPDDYFRLSPEEQLASRSDQVYDFYYTQGKLYLLLRRLSLSQDRVVSKSELVHVDLSSGQASVHSGQFIFLSFDQRGNVFQYRKESDSYWINIFPLKELK</sequence>
<evidence type="ECO:0000313" key="1">
    <source>
        <dbReference type="EMBL" id="GMQ28311.1"/>
    </source>
</evidence>
<protein>
    <recommendedName>
        <fullName evidence="3">DUF4221 domain-containing protein</fullName>
    </recommendedName>
</protein>
<gene>
    <name evidence="1" type="ORF">Aconfl_09540</name>
</gene>